<evidence type="ECO:0000313" key="1">
    <source>
        <dbReference type="EMBL" id="OQP44143.1"/>
    </source>
</evidence>
<name>A0A1V9EDE6_9BACT</name>
<sequence length="187" mass="22109">MKSFLVLFFTLVVAHGFCQEQSNPAVKQFLNEFVSNNEHAKNLYFKPTLHPKALENSIQRLDYKDSDSVFRDHHNRKVAFELSADEKKLIKETWISQQNKPWDSTILEHATIFREKPIPENFTKEQRLEYLHQFEGKIIVQFSMPVFLRNDSLCVFYYITYGGGSIFILRKEDGMWAKYLVIPVFYS</sequence>
<dbReference type="STRING" id="354355.SAMN05660816_02874"/>
<gene>
    <name evidence="1" type="ORF">A4H97_33615</name>
</gene>
<proteinExistence type="predicted"/>
<comment type="caution">
    <text evidence="1">The sequence shown here is derived from an EMBL/GenBank/DDBJ whole genome shotgun (WGS) entry which is preliminary data.</text>
</comment>
<reference evidence="2" key="1">
    <citation type="submission" date="2016-04" db="EMBL/GenBank/DDBJ databases">
        <authorList>
            <person name="Chen L."/>
            <person name="Zhuang W."/>
            <person name="Wang G."/>
        </authorList>
    </citation>
    <scope>NUCLEOTIDE SEQUENCE [LARGE SCALE GENOMIC DNA]</scope>
    <source>
        <strain evidence="2">17621</strain>
    </source>
</reference>
<dbReference type="OrthoDB" id="676275at2"/>
<evidence type="ECO:0000313" key="2">
    <source>
        <dbReference type="Proteomes" id="UP000192610"/>
    </source>
</evidence>
<dbReference type="RefSeq" id="WP_081203026.1">
    <property type="nucleotide sequence ID" value="NZ_FOCZ01000005.1"/>
</dbReference>
<dbReference type="EMBL" id="LVXG01000038">
    <property type="protein sequence ID" value="OQP44143.1"/>
    <property type="molecule type" value="Genomic_DNA"/>
</dbReference>
<dbReference type="AlphaFoldDB" id="A0A1V9EDE6"/>
<accession>A0A1V9EDE6</accession>
<dbReference type="Proteomes" id="UP000192610">
    <property type="component" value="Unassembled WGS sequence"/>
</dbReference>
<organism evidence="1 2">
    <name type="scientific">Niastella yeongjuensis</name>
    <dbReference type="NCBI Taxonomy" id="354355"/>
    <lineage>
        <taxon>Bacteria</taxon>
        <taxon>Pseudomonadati</taxon>
        <taxon>Bacteroidota</taxon>
        <taxon>Chitinophagia</taxon>
        <taxon>Chitinophagales</taxon>
        <taxon>Chitinophagaceae</taxon>
        <taxon>Niastella</taxon>
    </lineage>
</organism>
<protein>
    <submittedName>
        <fullName evidence="1">Uncharacterized protein</fullName>
    </submittedName>
</protein>
<keyword evidence="2" id="KW-1185">Reference proteome</keyword>